<dbReference type="OrthoDB" id="8565101at2"/>
<evidence type="ECO:0000313" key="3">
    <source>
        <dbReference type="EMBL" id="CZF78855.1"/>
    </source>
</evidence>
<dbReference type="CDD" id="cd00038">
    <property type="entry name" value="CAP_ED"/>
    <property type="match status" value="1"/>
</dbReference>
<evidence type="ECO:0000256" key="1">
    <source>
        <dbReference type="ARBA" id="ARBA00023286"/>
    </source>
</evidence>
<dbReference type="PANTHER" id="PTHR45638:SF11">
    <property type="entry name" value="CYCLIC NUCLEOTIDE-GATED CATION CHANNEL SUBUNIT A"/>
    <property type="match status" value="1"/>
</dbReference>
<dbReference type="GO" id="GO:0044877">
    <property type="term" value="F:protein-containing complex binding"/>
    <property type="evidence" value="ECO:0007669"/>
    <property type="project" value="TreeGrafter"/>
</dbReference>
<keyword evidence="4" id="KW-1185">Reference proteome</keyword>
<dbReference type="SUPFAM" id="SSF51206">
    <property type="entry name" value="cAMP-binding domain-like"/>
    <property type="match status" value="1"/>
</dbReference>
<gene>
    <name evidence="3" type="primary">fnr_1</name>
    <name evidence="3" type="ORF">GCE9029_01095</name>
</gene>
<reference evidence="4" key="1">
    <citation type="submission" date="2016-02" db="EMBL/GenBank/DDBJ databases">
        <authorList>
            <person name="Rodrigo-Torres Lidia"/>
            <person name="Arahal R.David."/>
        </authorList>
    </citation>
    <scope>NUCLEOTIDE SEQUENCE [LARGE SCALE GENOMIC DNA]</scope>
    <source>
        <strain evidence="4">CECT 9029</strain>
    </source>
</reference>
<accession>A0A128EXC7</accession>
<keyword evidence="1" id="KW-0407">Ion channel</keyword>
<evidence type="ECO:0000259" key="2">
    <source>
        <dbReference type="PROSITE" id="PS50042"/>
    </source>
</evidence>
<feature type="domain" description="Cyclic nucleotide-binding" evidence="2">
    <location>
        <begin position="40"/>
        <end position="123"/>
    </location>
</feature>
<dbReference type="EMBL" id="FIZX01000001">
    <property type="protein sequence ID" value="CZF78855.1"/>
    <property type="molecule type" value="Genomic_DNA"/>
</dbReference>
<dbReference type="InterPro" id="IPR018490">
    <property type="entry name" value="cNMP-bd_dom_sf"/>
</dbReference>
<proteinExistence type="predicted"/>
<protein>
    <submittedName>
        <fullName evidence="3">Anaerobic regulatory protein</fullName>
    </submittedName>
</protein>
<dbReference type="STRING" id="1796497.GCE9029_01095"/>
<dbReference type="AlphaFoldDB" id="A0A128EXC7"/>
<dbReference type="Gene3D" id="2.60.120.10">
    <property type="entry name" value="Jelly Rolls"/>
    <property type="match status" value="1"/>
</dbReference>
<dbReference type="SMART" id="SM00100">
    <property type="entry name" value="cNMP"/>
    <property type="match status" value="1"/>
</dbReference>
<evidence type="ECO:0000313" key="4">
    <source>
        <dbReference type="Proteomes" id="UP000071641"/>
    </source>
</evidence>
<dbReference type="InterPro" id="IPR014710">
    <property type="entry name" value="RmlC-like_jellyroll"/>
</dbReference>
<name>A0A128EXC7_9GAMM</name>
<organism evidence="3 4">
    <name type="scientific">Grimontia celer</name>
    <dbReference type="NCBI Taxonomy" id="1796497"/>
    <lineage>
        <taxon>Bacteria</taxon>
        <taxon>Pseudomonadati</taxon>
        <taxon>Pseudomonadota</taxon>
        <taxon>Gammaproteobacteria</taxon>
        <taxon>Vibrionales</taxon>
        <taxon>Vibrionaceae</taxon>
        <taxon>Grimontia</taxon>
    </lineage>
</organism>
<dbReference type="RefSeq" id="WP_062661504.1">
    <property type="nucleotide sequence ID" value="NZ_FIZX01000001.1"/>
</dbReference>
<dbReference type="Proteomes" id="UP000071641">
    <property type="component" value="Unassembled WGS sequence"/>
</dbReference>
<dbReference type="PROSITE" id="PS50042">
    <property type="entry name" value="CNMP_BINDING_3"/>
    <property type="match status" value="1"/>
</dbReference>
<dbReference type="InterPro" id="IPR000595">
    <property type="entry name" value="cNMP-bd_dom"/>
</dbReference>
<dbReference type="PANTHER" id="PTHR45638">
    <property type="entry name" value="CYCLIC NUCLEOTIDE-GATED CATION CHANNEL SUBUNIT A"/>
    <property type="match status" value="1"/>
</dbReference>
<keyword evidence="1" id="KW-0406">Ion transport</keyword>
<keyword evidence="1" id="KW-1071">Ligand-gated ion channel</keyword>
<sequence length="167" mass="18134">MNIPKEENVARLILEAPIGQYIGESGAGILAQQAATEITLDDGDFLYRTGDVANSFYIVTSGRLAFCRENKSTGKTSLLHTLHQGDLIGELSFIDGEPRSISVQALGAASVLCFNREDIDPLITTHPKLVFDFMRAVVKRVHHTVTAIGQQQAELADYIATGGKGRF</sequence>
<dbReference type="InterPro" id="IPR050866">
    <property type="entry name" value="CNG_cation_channel"/>
</dbReference>
<dbReference type="Pfam" id="PF00027">
    <property type="entry name" value="cNMP_binding"/>
    <property type="match status" value="1"/>
</dbReference>
<dbReference type="GO" id="GO:0005221">
    <property type="term" value="F:intracellularly cyclic nucleotide-activated monoatomic cation channel activity"/>
    <property type="evidence" value="ECO:0007669"/>
    <property type="project" value="InterPro"/>
</dbReference>
<keyword evidence="1" id="KW-0813">Transport</keyword>